<evidence type="ECO:0008006" key="3">
    <source>
        <dbReference type="Google" id="ProtNLM"/>
    </source>
</evidence>
<sequence>MKNLLILILLCSSLNISSQSTPKELLDSFFSTYAESPEKAVRDLYATNKWTKVKKDNIEKVVQTINSLTEDFMGKYYGNELIITKKLSQSFALYSYMIKYDRQPLRFIFKFYKPNDKWMLFAFSFDDDLDDEIKEAAKLQNLNFDKN</sequence>
<dbReference type="EMBL" id="VSDQ01000718">
    <property type="protein sequence ID" value="TYA71359.1"/>
    <property type="molecule type" value="Genomic_DNA"/>
</dbReference>
<dbReference type="AlphaFoldDB" id="A0A5D0HM35"/>
<gene>
    <name evidence="1" type="ORF">FUA24_17400</name>
</gene>
<evidence type="ECO:0000313" key="1">
    <source>
        <dbReference type="EMBL" id="TYA71359.1"/>
    </source>
</evidence>
<organism evidence="1 2">
    <name type="scientific">Seonamhaeicola marinus</name>
    <dbReference type="NCBI Taxonomy" id="1912246"/>
    <lineage>
        <taxon>Bacteria</taxon>
        <taxon>Pseudomonadati</taxon>
        <taxon>Bacteroidota</taxon>
        <taxon>Flavobacteriia</taxon>
        <taxon>Flavobacteriales</taxon>
        <taxon>Flavobacteriaceae</taxon>
    </lineage>
</organism>
<keyword evidence="2" id="KW-1185">Reference proteome</keyword>
<dbReference type="RefSeq" id="WP_148544347.1">
    <property type="nucleotide sequence ID" value="NZ_VSDQ01000718.1"/>
</dbReference>
<accession>A0A5D0HM35</accession>
<reference evidence="1 2" key="1">
    <citation type="submission" date="2019-08" db="EMBL/GenBank/DDBJ databases">
        <title>Seonamhaeicola sediminis sp. nov., isolated from marine sediment.</title>
        <authorList>
            <person name="Cao W.R."/>
        </authorList>
    </citation>
    <scope>NUCLEOTIDE SEQUENCE [LARGE SCALE GENOMIC DNA]</scope>
    <source>
        <strain evidence="1 2">B011</strain>
    </source>
</reference>
<protein>
    <recommendedName>
        <fullName evidence="3">DUF3887 domain-containing protein</fullName>
    </recommendedName>
</protein>
<dbReference type="OrthoDB" id="1367364at2"/>
<comment type="caution">
    <text evidence="1">The sequence shown here is derived from an EMBL/GenBank/DDBJ whole genome shotgun (WGS) entry which is preliminary data.</text>
</comment>
<name>A0A5D0HM35_9FLAO</name>
<evidence type="ECO:0000313" key="2">
    <source>
        <dbReference type="Proteomes" id="UP000323930"/>
    </source>
</evidence>
<proteinExistence type="predicted"/>
<dbReference type="Proteomes" id="UP000323930">
    <property type="component" value="Unassembled WGS sequence"/>
</dbReference>